<protein>
    <submittedName>
        <fullName evidence="4">Receptor-interacting serine/threonine-protein kinase 1-like</fullName>
    </submittedName>
</protein>
<dbReference type="PROSITE" id="PS50011">
    <property type="entry name" value="PROTEIN_KINASE_DOM"/>
    <property type="match status" value="1"/>
</dbReference>
<evidence type="ECO:0000259" key="2">
    <source>
        <dbReference type="PROSITE" id="PS50011"/>
    </source>
</evidence>
<name>A0ABM0LVX8_SACKO</name>
<reference evidence="4" key="1">
    <citation type="submission" date="2025-08" db="UniProtKB">
        <authorList>
            <consortium name="RefSeq"/>
        </authorList>
    </citation>
    <scope>IDENTIFICATION</scope>
    <source>
        <tissue evidence="4">Testes</tissue>
    </source>
</reference>
<accession>A0ABM0LVX8</accession>
<dbReference type="InterPro" id="IPR051681">
    <property type="entry name" value="Ser/Thr_Kinases-Pseudokinases"/>
</dbReference>
<dbReference type="Pfam" id="PF07714">
    <property type="entry name" value="PK_Tyr_Ser-Thr"/>
    <property type="match status" value="1"/>
</dbReference>
<feature type="region of interest" description="Disordered" evidence="1">
    <location>
        <begin position="482"/>
        <end position="526"/>
    </location>
</feature>
<dbReference type="Proteomes" id="UP000694865">
    <property type="component" value="Unplaced"/>
</dbReference>
<dbReference type="InterPro" id="IPR000719">
    <property type="entry name" value="Prot_kinase_dom"/>
</dbReference>
<dbReference type="InterPro" id="IPR011009">
    <property type="entry name" value="Kinase-like_dom_sf"/>
</dbReference>
<dbReference type="RefSeq" id="XP_006811919.1">
    <property type="nucleotide sequence ID" value="XM_006811856.1"/>
</dbReference>
<feature type="domain" description="Protein kinase" evidence="2">
    <location>
        <begin position="20"/>
        <end position="288"/>
    </location>
</feature>
<dbReference type="PANTHER" id="PTHR44329">
    <property type="entry name" value="SERINE/THREONINE-PROTEIN KINASE TNNI3K-RELATED"/>
    <property type="match status" value="1"/>
</dbReference>
<proteinExistence type="predicted"/>
<feature type="region of interest" description="Disordered" evidence="1">
    <location>
        <begin position="420"/>
        <end position="448"/>
    </location>
</feature>
<dbReference type="GeneID" id="100368709"/>
<organism evidence="3 4">
    <name type="scientific">Saccoglossus kowalevskii</name>
    <name type="common">Acorn worm</name>
    <dbReference type="NCBI Taxonomy" id="10224"/>
    <lineage>
        <taxon>Eukaryota</taxon>
        <taxon>Metazoa</taxon>
        <taxon>Hemichordata</taxon>
        <taxon>Enteropneusta</taxon>
        <taxon>Harrimaniidae</taxon>
        <taxon>Saccoglossus</taxon>
    </lineage>
</organism>
<keyword evidence="3" id="KW-1185">Reference proteome</keyword>
<dbReference type="PANTHER" id="PTHR44329:SF6">
    <property type="entry name" value="RECEPTOR-INTERACTING SERINE_THREONINE-PROTEIN KINASE 1"/>
    <property type="match status" value="1"/>
</dbReference>
<evidence type="ECO:0000313" key="4">
    <source>
        <dbReference type="RefSeq" id="XP_006811919.1"/>
    </source>
</evidence>
<dbReference type="Gene3D" id="1.10.510.10">
    <property type="entry name" value="Transferase(Phosphotransferase) domain 1"/>
    <property type="match status" value="1"/>
</dbReference>
<evidence type="ECO:0000313" key="3">
    <source>
        <dbReference type="Proteomes" id="UP000694865"/>
    </source>
</evidence>
<dbReference type="PRINTS" id="PR00109">
    <property type="entry name" value="TYRKINASE"/>
</dbReference>
<dbReference type="InterPro" id="IPR001245">
    <property type="entry name" value="Ser-Thr/Tyr_kinase_cat_dom"/>
</dbReference>
<dbReference type="SUPFAM" id="SSF56112">
    <property type="entry name" value="Protein kinase-like (PK-like)"/>
    <property type="match status" value="1"/>
</dbReference>
<gene>
    <name evidence="4" type="primary">LOC100368709</name>
</gene>
<sequence>MATLRSAMKHGDIVIEADAVTRVSPIASGTYGELFLGRHETLGLVAMKTLYTAEKLRTEELDRIEAQIKSLIAIATGPNLVPIHGFIRQHDSYSIVLDYMKHGSLRQLQNTSSTRVPVSLKYRMVDEMLAAMTYLHENCVVHGNLKRDNILIDDDFHVKISDFSITTVEAFFSSCYSNDNNNKKRRSSRNMSIIPPEFLIDPTRPLDNVYDIYSFGIVLWELVTGLESYPSTDNHHDGHLISAVCQGSRPDLSSIPEDCPTILSRIMQECWDVDPEKRPPFHDLHRHVDQEYNNVYASNVENAVLGLRTALSKNSHDNQRTDGTSRPTYLAVSLKNKPDSDCKKTVTFKFDQDDNSTKDARVTETDGVMQLENTQLKQCVITSIDSECSSTKTEKCSTPLETSELSQVLFGLLAMEEPVQDSKPSIKTHYDTDTKPTHGDNGRARNNGTVVGSQLNVKFSDSCVDKKTTEKQRSVLIRSVSHGEEREKVFPKQKRSGSGIRGGQTIDPCPGLKVRTVSRKDRSVRL</sequence>
<feature type="compositionally biased region" description="Basic and acidic residues" evidence="1">
    <location>
        <begin position="428"/>
        <end position="443"/>
    </location>
</feature>
<evidence type="ECO:0000256" key="1">
    <source>
        <dbReference type="SAM" id="MobiDB-lite"/>
    </source>
</evidence>